<evidence type="ECO:0000313" key="2">
    <source>
        <dbReference type="EMBL" id="ORC32745.1"/>
    </source>
</evidence>
<reference evidence="2 3" key="1">
    <citation type="submission" date="2017-03" db="EMBL/GenBank/DDBJ databases">
        <title>Draft Genome sequence of Marispirochaeta sp. strain JC444.</title>
        <authorList>
            <person name="Shivani Y."/>
            <person name="Subhash Y."/>
            <person name="Sasikala C."/>
            <person name="Ramana C."/>
        </authorList>
    </citation>
    <scope>NUCLEOTIDE SEQUENCE [LARGE SCALE GENOMIC DNA]</scope>
    <source>
        <strain evidence="2 3">JC444</strain>
    </source>
</reference>
<organism evidence="2 3">
    <name type="scientific">Marispirochaeta aestuarii</name>
    <dbReference type="NCBI Taxonomy" id="1963862"/>
    <lineage>
        <taxon>Bacteria</taxon>
        <taxon>Pseudomonadati</taxon>
        <taxon>Spirochaetota</taxon>
        <taxon>Spirochaetia</taxon>
        <taxon>Spirochaetales</taxon>
        <taxon>Spirochaetaceae</taxon>
        <taxon>Marispirochaeta</taxon>
    </lineage>
</organism>
<feature type="transmembrane region" description="Helical" evidence="1">
    <location>
        <begin position="124"/>
        <end position="141"/>
    </location>
</feature>
<feature type="transmembrane region" description="Helical" evidence="1">
    <location>
        <begin position="19"/>
        <end position="36"/>
    </location>
</feature>
<accession>A0A1Y1RUL3</accession>
<dbReference type="STRING" id="1963862.B4O97_15740"/>
<sequence>MELVGWLATHYWPDPRVNWVWLVLTIIGFIPMVLYMPMKSVKLRKIMVLWIVAVGFGMVVSFLVFMVPRIMWLISYLGVFWLLLMGVAFLVNARWWTPRLFIIGGVVQIAAGLLPLFIPGLLYYQYLIAAAAGSGGMLILVPNK</sequence>
<feature type="transmembrane region" description="Helical" evidence="1">
    <location>
        <begin position="73"/>
        <end position="93"/>
    </location>
</feature>
<name>A0A1Y1RUL3_9SPIO</name>
<keyword evidence="1" id="KW-0472">Membrane</keyword>
<dbReference type="AlphaFoldDB" id="A0A1Y1RUL3"/>
<feature type="transmembrane region" description="Helical" evidence="1">
    <location>
        <begin position="100"/>
        <end position="118"/>
    </location>
</feature>
<feature type="transmembrane region" description="Helical" evidence="1">
    <location>
        <begin position="48"/>
        <end position="67"/>
    </location>
</feature>
<gene>
    <name evidence="2" type="ORF">B4O97_15740</name>
</gene>
<evidence type="ECO:0000256" key="1">
    <source>
        <dbReference type="SAM" id="Phobius"/>
    </source>
</evidence>
<evidence type="ECO:0000313" key="3">
    <source>
        <dbReference type="Proteomes" id="UP000192343"/>
    </source>
</evidence>
<keyword evidence="1" id="KW-1133">Transmembrane helix</keyword>
<keyword evidence="3" id="KW-1185">Reference proteome</keyword>
<dbReference type="Proteomes" id="UP000192343">
    <property type="component" value="Unassembled WGS sequence"/>
</dbReference>
<protein>
    <submittedName>
        <fullName evidence="2">Uncharacterized protein</fullName>
    </submittedName>
</protein>
<comment type="caution">
    <text evidence="2">The sequence shown here is derived from an EMBL/GenBank/DDBJ whole genome shotgun (WGS) entry which is preliminary data.</text>
</comment>
<keyword evidence="1" id="KW-0812">Transmembrane</keyword>
<proteinExistence type="predicted"/>
<dbReference type="EMBL" id="MWQY01000020">
    <property type="protein sequence ID" value="ORC32745.1"/>
    <property type="molecule type" value="Genomic_DNA"/>
</dbReference>